<reference evidence="12 13" key="1">
    <citation type="submission" date="2024-04" db="EMBL/GenBank/DDBJ databases">
        <authorList>
            <person name="Abashina T."/>
            <person name="Shaikin A."/>
        </authorList>
    </citation>
    <scope>NUCLEOTIDE SEQUENCE [LARGE SCALE GENOMIC DNA]</scope>
    <source>
        <strain evidence="12 13">AAFK</strain>
    </source>
</reference>
<evidence type="ECO:0000256" key="7">
    <source>
        <dbReference type="ARBA" id="ARBA00022989"/>
    </source>
</evidence>
<dbReference type="PRINTS" id="PR00812">
    <property type="entry name" value="BCTERIALGSPF"/>
</dbReference>
<evidence type="ECO:0000256" key="5">
    <source>
        <dbReference type="ARBA" id="ARBA00022519"/>
    </source>
</evidence>
<sequence>MAQAAQEIARNNKALVVLEFVWEGKDAEGALKKGEIRAPTETYARALLRRQGVTPSRVKKKAKPLFGERRVKEKDLVVFTRQLATMINAGLPIVQSVEMIAASSGNQGLKSLLQAVQVDVEAGERLSVALAKHPAYFDKLYVSLVAAGELGGILDGILLKLAGYREKSFALKAKIKSAMFYPISILVVAFIITAILMIFVIPKFAEMFSGFGADLPALTAYVIKMSNAFVDYWYLVFGVPALLIVALLQAYKRSAGVKLAFDRGLLQIPVLGEILLKGAIARFTRTFSTMHAAGVPMTESLDTIARTSGNAVIEGAILATREAVSQGQRLSLPMAETGIFPPMVVQMIGIGEESGSLETMLGKVADFYEAEVDEGVNRMTSLMEPMIMVVLGVLIGGLVIAMYLPIFKLASVVGG</sequence>
<gene>
    <name evidence="12" type="ORF">WOB96_03810</name>
</gene>
<dbReference type="RefSeq" id="WP_341369950.1">
    <property type="nucleotide sequence ID" value="NZ_JBBPCO010000003.1"/>
</dbReference>
<keyword evidence="4" id="KW-1003">Cell membrane</keyword>
<evidence type="ECO:0000256" key="10">
    <source>
        <dbReference type="SAM" id="Phobius"/>
    </source>
</evidence>
<comment type="subcellular location">
    <subcellularLocation>
        <location evidence="1 9">Cell inner membrane</location>
        <topology evidence="1 9">Multi-pass membrane protein</topology>
    </subcellularLocation>
</comment>
<feature type="domain" description="Type II secretion system protein GspF" evidence="11">
    <location>
        <begin position="79"/>
        <end position="202"/>
    </location>
</feature>
<evidence type="ECO:0000256" key="3">
    <source>
        <dbReference type="ARBA" id="ARBA00022448"/>
    </source>
</evidence>
<dbReference type="PROSITE" id="PS00874">
    <property type="entry name" value="T2SP_F"/>
    <property type="match status" value="1"/>
</dbReference>
<dbReference type="InterPro" id="IPR042094">
    <property type="entry name" value="T2SS_GspF_sf"/>
</dbReference>
<dbReference type="Proteomes" id="UP001446205">
    <property type="component" value="Unassembled WGS sequence"/>
</dbReference>
<keyword evidence="7 10" id="KW-1133">Transmembrane helix</keyword>
<feature type="transmembrane region" description="Helical" evidence="10">
    <location>
        <begin position="386"/>
        <end position="406"/>
    </location>
</feature>
<organism evidence="12 13">
    <name type="scientific">Thermithiobacillus plumbiphilus</name>
    <dbReference type="NCBI Taxonomy" id="1729899"/>
    <lineage>
        <taxon>Bacteria</taxon>
        <taxon>Pseudomonadati</taxon>
        <taxon>Pseudomonadota</taxon>
        <taxon>Acidithiobacillia</taxon>
        <taxon>Acidithiobacillales</taxon>
        <taxon>Thermithiobacillaceae</taxon>
        <taxon>Thermithiobacillus</taxon>
    </lineage>
</organism>
<dbReference type="Gene3D" id="1.20.81.30">
    <property type="entry name" value="Type II secretion system (T2SS), domain F"/>
    <property type="match status" value="2"/>
</dbReference>
<keyword evidence="5" id="KW-0997">Cell inner membrane</keyword>
<protein>
    <submittedName>
        <fullName evidence="12">Type II secretion system F family protein</fullName>
    </submittedName>
</protein>
<feature type="transmembrane region" description="Helical" evidence="10">
    <location>
        <begin position="232"/>
        <end position="251"/>
    </location>
</feature>
<keyword evidence="3 9" id="KW-0813">Transport</keyword>
<evidence type="ECO:0000313" key="13">
    <source>
        <dbReference type="Proteomes" id="UP001446205"/>
    </source>
</evidence>
<feature type="transmembrane region" description="Helical" evidence="10">
    <location>
        <begin position="180"/>
        <end position="201"/>
    </location>
</feature>
<accession>A0ABU9D5Q4</accession>
<keyword evidence="8 10" id="KW-0472">Membrane</keyword>
<evidence type="ECO:0000256" key="4">
    <source>
        <dbReference type="ARBA" id="ARBA00022475"/>
    </source>
</evidence>
<evidence type="ECO:0000313" key="12">
    <source>
        <dbReference type="EMBL" id="MEK8088883.1"/>
    </source>
</evidence>
<keyword evidence="6 9" id="KW-0812">Transmembrane</keyword>
<name>A0ABU9D5Q4_9PROT</name>
<evidence type="ECO:0000256" key="9">
    <source>
        <dbReference type="RuleBase" id="RU003923"/>
    </source>
</evidence>
<comment type="caution">
    <text evidence="12">The sequence shown here is derived from an EMBL/GenBank/DDBJ whole genome shotgun (WGS) entry which is preliminary data.</text>
</comment>
<evidence type="ECO:0000256" key="6">
    <source>
        <dbReference type="ARBA" id="ARBA00022692"/>
    </source>
</evidence>
<dbReference type="InterPro" id="IPR018076">
    <property type="entry name" value="T2SS_GspF_dom"/>
</dbReference>
<feature type="domain" description="Type II secretion system protein GspF" evidence="11">
    <location>
        <begin position="283"/>
        <end position="405"/>
    </location>
</feature>
<evidence type="ECO:0000256" key="2">
    <source>
        <dbReference type="ARBA" id="ARBA00005745"/>
    </source>
</evidence>
<evidence type="ECO:0000256" key="8">
    <source>
        <dbReference type="ARBA" id="ARBA00023136"/>
    </source>
</evidence>
<dbReference type="InterPro" id="IPR003004">
    <property type="entry name" value="GspF/PilC"/>
</dbReference>
<dbReference type="Pfam" id="PF00482">
    <property type="entry name" value="T2SSF"/>
    <property type="match status" value="2"/>
</dbReference>
<dbReference type="PANTHER" id="PTHR30012">
    <property type="entry name" value="GENERAL SECRETION PATHWAY PROTEIN"/>
    <property type="match status" value="1"/>
</dbReference>
<evidence type="ECO:0000256" key="1">
    <source>
        <dbReference type="ARBA" id="ARBA00004429"/>
    </source>
</evidence>
<evidence type="ECO:0000259" key="11">
    <source>
        <dbReference type="Pfam" id="PF00482"/>
    </source>
</evidence>
<dbReference type="EMBL" id="JBBPCO010000003">
    <property type="protein sequence ID" value="MEK8088883.1"/>
    <property type="molecule type" value="Genomic_DNA"/>
</dbReference>
<keyword evidence="13" id="KW-1185">Reference proteome</keyword>
<dbReference type="InterPro" id="IPR001992">
    <property type="entry name" value="T2SS_GspF/T4SS_PilC_CS"/>
</dbReference>
<dbReference type="PANTHER" id="PTHR30012:SF7">
    <property type="entry name" value="PROTEIN TRANSPORT PROTEIN HOFC HOMOLOG"/>
    <property type="match status" value="1"/>
</dbReference>
<comment type="similarity">
    <text evidence="2 9">Belongs to the GSP F family.</text>
</comment>
<proteinExistence type="inferred from homology"/>